<dbReference type="Pfam" id="PF22621">
    <property type="entry name" value="CurL-like_PKS_C"/>
    <property type="match status" value="1"/>
</dbReference>
<dbReference type="InterPro" id="IPR018201">
    <property type="entry name" value="Ketoacyl_synth_AS"/>
</dbReference>
<proteinExistence type="predicted"/>
<dbReference type="CDD" id="cd08953">
    <property type="entry name" value="KR_2_SDR_x"/>
    <property type="match status" value="1"/>
</dbReference>
<dbReference type="InterPro" id="IPR050091">
    <property type="entry name" value="PKS_NRPS_Biosynth_Enz"/>
</dbReference>
<dbReference type="Gene3D" id="1.10.1200.10">
    <property type="entry name" value="ACP-like"/>
    <property type="match status" value="1"/>
</dbReference>
<dbReference type="SUPFAM" id="SSF52151">
    <property type="entry name" value="FabD/lysophospholipase-like"/>
    <property type="match status" value="1"/>
</dbReference>
<reference evidence="6 7" key="1">
    <citation type="journal article" date="2020" name="ISME J.">
        <title>Comparative genomics reveals insights into cyanobacterial evolution and habitat adaptation.</title>
        <authorList>
            <person name="Chen M.Y."/>
            <person name="Teng W.K."/>
            <person name="Zhao L."/>
            <person name="Hu C.X."/>
            <person name="Zhou Y.K."/>
            <person name="Han B.P."/>
            <person name="Song L.R."/>
            <person name="Shu W.S."/>
        </authorList>
    </citation>
    <scope>NUCLEOTIDE SEQUENCE [LARGE SCALE GENOMIC DNA]</scope>
    <source>
        <strain evidence="6 7">FACHB-119</strain>
    </source>
</reference>
<evidence type="ECO:0000259" key="4">
    <source>
        <dbReference type="PROSITE" id="PS50075"/>
    </source>
</evidence>
<dbReference type="Gene3D" id="3.40.50.720">
    <property type="entry name" value="NAD(P)-binding Rossmann-like Domain"/>
    <property type="match status" value="1"/>
</dbReference>
<gene>
    <name evidence="6" type="ORF">H6G83_05155</name>
</gene>
<dbReference type="InterPro" id="IPR009081">
    <property type="entry name" value="PP-bd_ACP"/>
</dbReference>
<evidence type="ECO:0000256" key="3">
    <source>
        <dbReference type="ARBA" id="ARBA00022679"/>
    </source>
</evidence>
<dbReference type="InterPro" id="IPR014043">
    <property type="entry name" value="Acyl_transferase_dom"/>
</dbReference>
<dbReference type="SUPFAM" id="SSF55048">
    <property type="entry name" value="Probable ACP-binding domain of malonyl-CoA ACP transacylase"/>
    <property type="match status" value="1"/>
</dbReference>
<dbReference type="PROSITE" id="PS50075">
    <property type="entry name" value="CARRIER"/>
    <property type="match status" value="1"/>
</dbReference>
<dbReference type="InterPro" id="IPR057326">
    <property type="entry name" value="KR_dom"/>
</dbReference>
<keyword evidence="7" id="KW-1185">Reference proteome</keyword>
<evidence type="ECO:0000256" key="2">
    <source>
        <dbReference type="ARBA" id="ARBA00022553"/>
    </source>
</evidence>
<dbReference type="RefSeq" id="WP_190467952.1">
    <property type="nucleotide sequence ID" value="NZ_JACJSG010000005.1"/>
</dbReference>
<dbReference type="InterPro" id="IPR006162">
    <property type="entry name" value="Ppantetheine_attach_site"/>
</dbReference>
<feature type="domain" description="Ketosynthase family 3 (KS3)" evidence="5">
    <location>
        <begin position="8"/>
        <end position="435"/>
    </location>
</feature>
<dbReference type="Proteomes" id="UP000661112">
    <property type="component" value="Unassembled WGS sequence"/>
</dbReference>
<dbReference type="EMBL" id="JACJSG010000005">
    <property type="protein sequence ID" value="MBD2500012.1"/>
    <property type="molecule type" value="Genomic_DNA"/>
</dbReference>
<organism evidence="6 7">
    <name type="scientific">Anabaena azotica FACHB-119</name>
    <dbReference type="NCBI Taxonomy" id="947527"/>
    <lineage>
        <taxon>Bacteria</taxon>
        <taxon>Bacillati</taxon>
        <taxon>Cyanobacteriota</taxon>
        <taxon>Cyanophyceae</taxon>
        <taxon>Nostocales</taxon>
        <taxon>Nostocaceae</taxon>
        <taxon>Anabaena</taxon>
        <taxon>Anabaena azotica</taxon>
    </lineage>
</organism>
<dbReference type="InterPro" id="IPR016036">
    <property type="entry name" value="Malonyl_transacylase_ACP-bd"/>
</dbReference>
<evidence type="ECO:0000256" key="1">
    <source>
        <dbReference type="ARBA" id="ARBA00022450"/>
    </source>
</evidence>
<dbReference type="InterPro" id="IPR016039">
    <property type="entry name" value="Thiolase-like"/>
</dbReference>
<dbReference type="Gene3D" id="3.30.70.250">
    <property type="entry name" value="Malonyl-CoA ACP transacylase, ACP-binding"/>
    <property type="match status" value="1"/>
</dbReference>
<dbReference type="Pfam" id="PF00109">
    <property type="entry name" value="ketoacyl-synt"/>
    <property type="match status" value="1"/>
</dbReference>
<dbReference type="Gene3D" id="3.40.366.10">
    <property type="entry name" value="Malonyl-Coenzyme A Acyl Carrier Protein, domain 2"/>
    <property type="match status" value="1"/>
</dbReference>
<evidence type="ECO:0000259" key="5">
    <source>
        <dbReference type="PROSITE" id="PS52004"/>
    </source>
</evidence>
<dbReference type="PROSITE" id="PS00012">
    <property type="entry name" value="PHOSPHOPANTETHEINE"/>
    <property type="match status" value="1"/>
</dbReference>
<dbReference type="PROSITE" id="PS00606">
    <property type="entry name" value="KS3_1"/>
    <property type="match status" value="1"/>
</dbReference>
<evidence type="ECO:0000313" key="6">
    <source>
        <dbReference type="EMBL" id="MBD2500012.1"/>
    </source>
</evidence>
<dbReference type="Gene3D" id="3.40.47.10">
    <property type="match status" value="1"/>
</dbReference>
<sequence length="1516" mass="167325">MNNHQICETDIAIIGMSGRFPQANNLDTYWQNLRNGVEALTQFTDVELQAQGVDTKLLNNPNYIKAGFVLEDVELFAASFFDYSPREAEIMDIQQRIFLEVAWEALENAGYDTEQYPGQISIYASCSVNTYFLYNILSNSELINLIGIDQVRHNNRGDNLATRVAYKLNLKGSAINVQTGCSSSLVGIHLACQSLLNHECDIALAGGVSISANQKTGYLYQEGGILSPDGHCRAFDAQARGTVNGNGVGIVVCKRLQDAITDGDRIHAVIKGTAVNNDGSLKVGYTAPSIDGQAKVIAEALAVSGLHPQTISYVETHGTGTILGDPIEISALNKSFSFNTQKKNFCAIGSVKTNIGHLDAAAGVAGLIKTVLALKHQQIPPSLNFLSPNTQIDFANSPFYVNNQLKEWHSPQQPRRAGVSSFGIGGTNAHVILEEAPVIEQGEQPTPNPSLEGNKEQGRKYQLLPLSAKTNSALEIATKNLANYLQQHPDTNLADVAYTLSIGRRSFEHRHVVVCQNIEDAVKVLDTEKLTSSLVSEQPAVVFMFPGQGSQYVNMGRELYETEAIFREQIDNCCELLKAYLELDLREIIYSTTTEQITQTAITQPALFVIEYALAKLWMAWGVNPQAMIGHSIGEYVAACLAGVFSLEDALAVIAMRGKLMQQLPSGAMLAVFLPAAEIKPLLTENLALAANNAPNLCVVSGTHAAINAIQQQLLAKGVECRNLHTSHAFHSQMMNPIIEEFQEYVSKISLKAPQIPFISNVTGTWITTAQATDSDYWGKHLRQTVYFAEGIAELGKKSEQIFLEVGTGKVLSNLVKQLEVSQTILTSLRHPQEQLSDIAVLLNTLGKLWQAGVEINWSEFYQSQLRYRIPLPTYPFERQRFWIEPQTKVNLISQDINDWFYVPVWKQTIPIKASINQQIMQPCLVFVDSLGVGEALVQELQQGQDVIIVQAGDKFSQLRDGVYSIHPQNKADYDALMQELCLLNKVPKMIVHCWGISTNVDSFWSLIFLAQALGQEPINDEVQIMVITNNLHNVTGEENLVPEKSTLLGACKVISQEFSNITCRHIDIVISQQVNKQLIEKLLAEMTNNSQDLTVAYRGQHRWIQTFEKTQLETADLANSPLRQGGVYLITGGLGGIGLTIAEYLAETVQAKLVLIGRSQFPSRDEWEQWLITHDDQNTISQSIKKLHHLEKIGAEVLVLTADVINLEQMQSVKQQVLAKFGEINGVIHAAGVPGGGIIQLKTPEIAARVLAPKVQGTLIIDKVFCDEGLDLFVLCSSLTSILGGLGQVDYCAANAFLDGFAQSKACQQKPLTIAINWCGWQEVGMLVNTTIPKELKNHRQEHLNQAISPQEGVEIFSRILHSRLPQVVVSKQNIDEQIKQSHAKLNLATQLDKLEKQLSKSNLSQQFHPRPNLSNPYIAPCSNIEKTIAEVWQQILGLEQVGIDDNFFDLGGHSLLATQIISQLRKTFSVEIPLNSLFSDSSTIINLAEKVEQLILEKIENLSEEEAQRLLGVS</sequence>
<dbReference type="InterPro" id="IPR036736">
    <property type="entry name" value="ACP-like_sf"/>
</dbReference>
<comment type="caution">
    <text evidence="6">The sequence shown here is derived from an EMBL/GenBank/DDBJ whole genome shotgun (WGS) entry which is preliminary data.</text>
</comment>
<evidence type="ECO:0000313" key="7">
    <source>
        <dbReference type="Proteomes" id="UP000661112"/>
    </source>
</evidence>
<dbReference type="SUPFAM" id="SSF51735">
    <property type="entry name" value="NAD(P)-binding Rossmann-fold domains"/>
    <property type="match status" value="2"/>
</dbReference>
<feature type="domain" description="Carrier" evidence="4">
    <location>
        <begin position="1421"/>
        <end position="1497"/>
    </location>
</feature>
<dbReference type="PANTHER" id="PTHR43775:SF51">
    <property type="entry name" value="INACTIVE PHENOLPHTHIOCEROL SYNTHESIS POLYKETIDE SYNTHASE TYPE I PKS1-RELATED"/>
    <property type="match status" value="1"/>
</dbReference>
<dbReference type="CDD" id="cd00833">
    <property type="entry name" value="PKS"/>
    <property type="match status" value="1"/>
</dbReference>
<dbReference type="Gene3D" id="3.30.70.3290">
    <property type="match status" value="1"/>
</dbReference>
<dbReference type="SUPFAM" id="SSF53901">
    <property type="entry name" value="Thiolase-like"/>
    <property type="match status" value="1"/>
</dbReference>
<dbReference type="InterPro" id="IPR049490">
    <property type="entry name" value="C883_1060-like_KR_N"/>
</dbReference>
<dbReference type="Pfam" id="PF02801">
    <property type="entry name" value="Ketoacyl-synt_C"/>
    <property type="match status" value="1"/>
</dbReference>
<dbReference type="Pfam" id="PF08659">
    <property type="entry name" value="KR"/>
    <property type="match status" value="1"/>
</dbReference>
<dbReference type="Pfam" id="PF21394">
    <property type="entry name" value="Beta-ketacyl_N"/>
    <property type="match status" value="1"/>
</dbReference>
<dbReference type="Pfam" id="PF00550">
    <property type="entry name" value="PP-binding"/>
    <property type="match status" value="1"/>
</dbReference>
<dbReference type="InterPro" id="IPR014030">
    <property type="entry name" value="Ketoacyl_synth_N"/>
</dbReference>
<dbReference type="InterPro" id="IPR014031">
    <property type="entry name" value="Ketoacyl_synth_C"/>
</dbReference>
<dbReference type="InterPro" id="IPR036291">
    <property type="entry name" value="NAD(P)-bd_dom_sf"/>
</dbReference>
<accession>A0ABR8CYU7</accession>
<keyword evidence="1" id="KW-0596">Phosphopantetheine</keyword>
<protein>
    <submittedName>
        <fullName evidence="6">SDR family NAD(P)-dependent oxidoreductase</fullName>
    </submittedName>
</protein>
<dbReference type="InterPro" id="IPR020841">
    <property type="entry name" value="PKS_Beta-ketoAc_synthase_dom"/>
</dbReference>
<dbReference type="InterPro" id="IPR016035">
    <property type="entry name" value="Acyl_Trfase/lysoPLipase"/>
</dbReference>
<dbReference type="SUPFAM" id="SSF47336">
    <property type="entry name" value="ACP-like"/>
    <property type="match status" value="1"/>
</dbReference>
<dbReference type="PANTHER" id="PTHR43775">
    <property type="entry name" value="FATTY ACID SYNTHASE"/>
    <property type="match status" value="1"/>
</dbReference>
<name>A0ABR8CYU7_9NOST</name>
<dbReference type="SMART" id="SM00825">
    <property type="entry name" value="PKS_KS"/>
    <property type="match status" value="1"/>
</dbReference>
<dbReference type="SMART" id="SM00827">
    <property type="entry name" value="PKS_AT"/>
    <property type="match status" value="1"/>
</dbReference>
<dbReference type="InterPro" id="IPR001227">
    <property type="entry name" value="Ac_transferase_dom_sf"/>
</dbReference>
<dbReference type="InterPro" id="IPR013968">
    <property type="entry name" value="PKS_KR"/>
</dbReference>
<keyword evidence="2" id="KW-0597">Phosphoprotein</keyword>
<dbReference type="PROSITE" id="PS52004">
    <property type="entry name" value="KS3_2"/>
    <property type="match status" value="1"/>
</dbReference>
<keyword evidence="3" id="KW-0808">Transferase</keyword>
<dbReference type="SMART" id="SM00822">
    <property type="entry name" value="PKS_KR"/>
    <property type="match status" value="1"/>
</dbReference>
<dbReference type="Pfam" id="PF00698">
    <property type="entry name" value="Acyl_transf_1"/>
    <property type="match status" value="1"/>
</dbReference>